<dbReference type="Proteomes" id="UP000664303">
    <property type="component" value="Unassembled WGS sequence"/>
</dbReference>
<sequence length="388" mass="42952">MSNCISCGGRQTIGLVTIDRVPVLCNDLHRTSRDGRDAPTGRIDLSFCTSCGHYFNRSFKPELVYYSKNYETSLYASHVFRNHASSLVDRFVSVYGIQDKKVLEIGCGRGDFLRSICEAGNNCGIGFDTSAPFEGADPSLPNVSFVRDYFSPEHEEIRADLIVCQQVLEHTDNPLEFLNRLSQTRTFRVGRPIIYIEVPNGLYTARDLGIWDLIYEHVSYFTPSSISRLVKSCGLEILDMGESFGGQYLYVEAVAGGRSCAEKAASVSETETGIARQFSGRFHAKMETYTAWMSANADFLQRTHIWGAGSKGITFSNLVDPQGRIAGLIDQNPKKHDRYIAGTGLPISGVSASALRDSAYVVVMNPQYTQEIESQLRELGSRAQVVPA</sequence>
<proteinExistence type="predicted"/>
<dbReference type="SUPFAM" id="SSF53335">
    <property type="entry name" value="S-adenosyl-L-methionine-dependent methyltransferases"/>
    <property type="match status" value="1"/>
</dbReference>
<organism evidence="2 3">
    <name type="scientific">Parahaliea mediterranea</name>
    <dbReference type="NCBI Taxonomy" id="651086"/>
    <lineage>
        <taxon>Bacteria</taxon>
        <taxon>Pseudomonadati</taxon>
        <taxon>Pseudomonadota</taxon>
        <taxon>Gammaproteobacteria</taxon>
        <taxon>Cellvibrionales</taxon>
        <taxon>Halieaceae</taxon>
        <taxon>Parahaliea</taxon>
    </lineage>
</organism>
<dbReference type="AlphaFoldDB" id="A0A939DBL2"/>
<keyword evidence="2" id="KW-0489">Methyltransferase</keyword>
<evidence type="ECO:0000259" key="1">
    <source>
        <dbReference type="Pfam" id="PF08484"/>
    </source>
</evidence>
<dbReference type="RefSeq" id="WP_206558686.1">
    <property type="nucleotide sequence ID" value="NZ_JAFKCZ010000001.1"/>
</dbReference>
<dbReference type="Gene3D" id="3.40.50.150">
    <property type="entry name" value="Vaccinia Virus protein VP39"/>
    <property type="match status" value="1"/>
</dbReference>
<dbReference type="CDD" id="cd02440">
    <property type="entry name" value="AdoMet_MTases"/>
    <property type="match status" value="1"/>
</dbReference>
<dbReference type="GO" id="GO:0032259">
    <property type="term" value="P:methylation"/>
    <property type="evidence" value="ECO:0007669"/>
    <property type="project" value="UniProtKB-KW"/>
</dbReference>
<keyword evidence="2" id="KW-0808">Transferase</keyword>
<protein>
    <submittedName>
        <fullName evidence="2">Methyltransferase domain-containing protein</fullName>
    </submittedName>
</protein>
<keyword evidence="3" id="KW-1185">Reference proteome</keyword>
<dbReference type="Gene3D" id="3.40.50.720">
    <property type="entry name" value="NAD(P)-binding Rossmann-like Domain"/>
    <property type="match status" value="1"/>
</dbReference>
<dbReference type="Pfam" id="PF08484">
    <property type="entry name" value="Methyltransf_14"/>
    <property type="match status" value="1"/>
</dbReference>
<dbReference type="InterPro" id="IPR013691">
    <property type="entry name" value="MeTrfase_14"/>
</dbReference>
<evidence type="ECO:0000313" key="3">
    <source>
        <dbReference type="Proteomes" id="UP000664303"/>
    </source>
</evidence>
<comment type="caution">
    <text evidence="2">The sequence shown here is derived from an EMBL/GenBank/DDBJ whole genome shotgun (WGS) entry which is preliminary data.</text>
</comment>
<dbReference type="InterPro" id="IPR029063">
    <property type="entry name" value="SAM-dependent_MTases_sf"/>
</dbReference>
<dbReference type="GO" id="GO:0008168">
    <property type="term" value="F:methyltransferase activity"/>
    <property type="evidence" value="ECO:0007669"/>
    <property type="project" value="UniProtKB-KW"/>
</dbReference>
<name>A0A939DBL2_9GAMM</name>
<dbReference type="Pfam" id="PF13489">
    <property type="entry name" value="Methyltransf_23"/>
    <property type="match status" value="1"/>
</dbReference>
<reference evidence="2" key="1">
    <citation type="submission" date="2021-02" db="EMBL/GenBank/DDBJ databases">
        <title>PHA producing bacteria isolated from coastal sediment in Guangdong, Shenzhen.</title>
        <authorList>
            <person name="Zheng W."/>
            <person name="Yu S."/>
            <person name="Huang Y."/>
        </authorList>
    </citation>
    <scope>NUCLEOTIDE SEQUENCE</scope>
    <source>
        <strain evidence="2">TN14-10</strain>
    </source>
</reference>
<dbReference type="EMBL" id="JAFKCZ010000001">
    <property type="protein sequence ID" value="MBN7795253.1"/>
    <property type="molecule type" value="Genomic_DNA"/>
</dbReference>
<accession>A0A939DBL2</accession>
<evidence type="ECO:0000313" key="2">
    <source>
        <dbReference type="EMBL" id="MBN7795253.1"/>
    </source>
</evidence>
<feature type="domain" description="C-methyltransferase" evidence="1">
    <location>
        <begin position="274"/>
        <end position="380"/>
    </location>
</feature>
<gene>
    <name evidence="2" type="ORF">JYP50_01535</name>
</gene>